<dbReference type="GO" id="GO:0005506">
    <property type="term" value="F:iron ion binding"/>
    <property type="evidence" value="ECO:0007669"/>
    <property type="project" value="InterPro"/>
</dbReference>
<reference evidence="1" key="1">
    <citation type="journal article" date="2020" name="Stud. Mycol.">
        <title>101 Dothideomycetes genomes: a test case for predicting lifestyles and emergence of pathogens.</title>
        <authorList>
            <person name="Haridas S."/>
            <person name="Albert R."/>
            <person name="Binder M."/>
            <person name="Bloem J."/>
            <person name="Labutti K."/>
            <person name="Salamov A."/>
            <person name="Andreopoulos B."/>
            <person name="Baker S."/>
            <person name="Barry K."/>
            <person name="Bills G."/>
            <person name="Bluhm B."/>
            <person name="Cannon C."/>
            <person name="Castanera R."/>
            <person name="Culley D."/>
            <person name="Daum C."/>
            <person name="Ezra D."/>
            <person name="Gonzalez J."/>
            <person name="Henrissat B."/>
            <person name="Kuo A."/>
            <person name="Liang C."/>
            <person name="Lipzen A."/>
            <person name="Lutzoni F."/>
            <person name="Magnuson J."/>
            <person name="Mondo S."/>
            <person name="Nolan M."/>
            <person name="Ohm R."/>
            <person name="Pangilinan J."/>
            <person name="Park H.-J."/>
            <person name="Ramirez L."/>
            <person name="Alfaro M."/>
            <person name="Sun H."/>
            <person name="Tritt A."/>
            <person name="Yoshinaga Y."/>
            <person name="Zwiers L.-H."/>
            <person name="Turgeon B."/>
            <person name="Goodwin S."/>
            <person name="Spatafora J."/>
            <person name="Crous P."/>
            <person name="Grigoriev I."/>
        </authorList>
    </citation>
    <scope>NUCLEOTIDE SEQUENCE</scope>
    <source>
        <strain evidence="1">CBS 690.94</strain>
    </source>
</reference>
<dbReference type="GO" id="GO:0004497">
    <property type="term" value="F:monooxygenase activity"/>
    <property type="evidence" value="ECO:0007669"/>
    <property type="project" value="InterPro"/>
</dbReference>
<feature type="non-terminal residue" evidence="1">
    <location>
        <position position="71"/>
    </location>
</feature>
<dbReference type="Proteomes" id="UP000799764">
    <property type="component" value="Unassembled WGS sequence"/>
</dbReference>
<dbReference type="InterPro" id="IPR036396">
    <property type="entry name" value="Cyt_P450_sf"/>
</dbReference>
<accession>A0A9P4PHN7</accession>
<dbReference type="OrthoDB" id="3796526at2759"/>
<proteinExistence type="predicted"/>
<sequence>VIAIYCVAFHPLPKHSGPLLNKITEWLNVYHSFKGDRYSLLTDLYKQYGPVVRFGPNRISFRRANALQSIY</sequence>
<protein>
    <recommendedName>
        <fullName evidence="3">Cytochrome P450</fullName>
    </recommendedName>
</protein>
<organism evidence="1 2">
    <name type="scientific">Karstenula rhodostoma CBS 690.94</name>
    <dbReference type="NCBI Taxonomy" id="1392251"/>
    <lineage>
        <taxon>Eukaryota</taxon>
        <taxon>Fungi</taxon>
        <taxon>Dikarya</taxon>
        <taxon>Ascomycota</taxon>
        <taxon>Pezizomycotina</taxon>
        <taxon>Dothideomycetes</taxon>
        <taxon>Pleosporomycetidae</taxon>
        <taxon>Pleosporales</taxon>
        <taxon>Massarineae</taxon>
        <taxon>Didymosphaeriaceae</taxon>
        <taxon>Karstenula</taxon>
    </lineage>
</organism>
<evidence type="ECO:0000313" key="2">
    <source>
        <dbReference type="Proteomes" id="UP000799764"/>
    </source>
</evidence>
<evidence type="ECO:0000313" key="1">
    <source>
        <dbReference type="EMBL" id="KAF2445240.1"/>
    </source>
</evidence>
<keyword evidence="2" id="KW-1185">Reference proteome</keyword>
<comment type="caution">
    <text evidence="1">The sequence shown here is derived from an EMBL/GenBank/DDBJ whole genome shotgun (WGS) entry which is preliminary data.</text>
</comment>
<dbReference type="AlphaFoldDB" id="A0A9P4PHN7"/>
<evidence type="ECO:0008006" key="3">
    <source>
        <dbReference type="Google" id="ProtNLM"/>
    </source>
</evidence>
<dbReference type="SUPFAM" id="SSF48264">
    <property type="entry name" value="Cytochrome P450"/>
    <property type="match status" value="1"/>
</dbReference>
<feature type="non-terminal residue" evidence="1">
    <location>
        <position position="1"/>
    </location>
</feature>
<dbReference type="GO" id="GO:0020037">
    <property type="term" value="F:heme binding"/>
    <property type="evidence" value="ECO:0007669"/>
    <property type="project" value="InterPro"/>
</dbReference>
<name>A0A9P4PHN7_9PLEO</name>
<dbReference type="GO" id="GO:0016705">
    <property type="term" value="F:oxidoreductase activity, acting on paired donors, with incorporation or reduction of molecular oxygen"/>
    <property type="evidence" value="ECO:0007669"/>
    <property type="project" value="InterPro"/>
</dbReference>
<dbReference type="EMBL" id="MU001500">
    <property type="protein sequence ID" value="KAF2445240.1"/>
    <property type="molecule type" value="Genomic_DNA"/>
</dbReference>
<gene>
    <name evidence="1" type="ORF">P171DRAFT_320500</name>
</gene>
<dbReference type="Gene3D" id="1.10.630.10">
    <property type="entry name" value="Cytochrome P450"/>
    <property type="match status" value="1"/>
</dbReference>